<sequence length="45" mass="4779">MWHGGERTGRTPTGAKRGFVRARLGGVVPGVGSDHGHESVPGWLR</sequence>
<organism evidence="2 3">
    <name type="scientific">Streptomyces bottropensis ATCC 25435</name>
    <dbReference type="NCBI Taxonomy" id="1054862"/>
    <lineage>
        <taxon>Bacteria</taxon>
        <taxon>Bacillati</taxon>
        <taxon>Actinomycetota</taxon>
        <taxon>Actinomycetes</taxon>
        <taxon>Kitasatosporales</taxon>
        <taxon>Streptomycetaceae</taxon>
        <taxon>Streptomyces</taxon>
    </lineage>
</organism>
<feature type="region of interest" description="Disordered" evidence="1">
    <location>
        <begin position="26"/>
        <end position="45"/>
    </location>
</feature>
<dbReference type="AlphaFoldDB" id="M3FR47"/>
<protein>
    <submittedName>
        <fullName evidence="2">Uncharacterized protein</fullName>
    </submittedName>
</protein>
<dbReference type="Proteomes" id="UP000030760">
    <property type="component" value="Unassembled WGS sequence"/>
</dbReference>
<evidence type="ECO:0000313" key="3">
    <source>
        <dbReference type="Proteomes" id="UP000030760"/>
    </source>
</evidence>
<evidence type="ECO:0000256" key="1">
    <source>
        <dbReference type="SAM" id="MobiDB-lite"/>
    </source>
</evidence>
<proteinExistence type="predicted"/>
<accession>M3FR47</accession>
<evidence type="ECO:0000313" key="2">
    <source>
        <dbReference type="EMBL" id="EMF55435.1"/>
    </source>
</evidence>
<reference evidence="3" key="1">
    <citation type="journal article" date="2013" name="Genome Announc.">
        <title>Draft Genome Sequence of Streptomyces bottropensis ATCC 25435, a Bottromycin-Producing Actinomycete.</title>
        <authorList>
            <person name="Zhang H."/>
            <person name="Zhou W."/>
            <person name="Zhuang Y."/>
            <person name="Liang X."/>
            <person name="Liu T."/>
        </authorList>
    </citation>
    <scope>NUCLEOTIDE SEQUENCE [LARGE SCALE GENOMIC DNA]</scope>
    <source>
        <strain evidence="3">ATCC 25435</strain>
    </source>
</reference>
<gene>
    <name evidence="2" type="ORF">SBD_2747</name>
</gene>
<name>M3FR47_9ACTN</name>
<dbReference type="EMBL" id="KB405067">
    <property type="protein sequence ID" value="EMF55435.1"/>
    <property type="molecule type" value="Genomic_DNA"/>
</dbReference>